<dbReference type="OrthoDB" id="11380at2"/>
<dbReference type="SUPFAM" id="SSF56281">
    <property type="entry name" value="Metallo-hydrolase/oxidoreductase"/>
    <property type="match status" value="1"/>
</dbReference>
<dbReference type="EMBL" id="FQUI01000065">
    <property type="protein sequence ID" value="SHF30729.1"/>
    <property type="molecule type" value="Genomic_DNA"/>
</dbReference>
<dbReference type="InterPro" id="IPR036866">
    <property type="entry name" value="RibonucZ/Hydroxyglut_hydro"/>
</dbReference>
<dbReference type="InterPro" id="IPR050855">
    <property type="entry name" value="NDM-1-like"/>
</dbReference>
<dbReference type="AlphaFoldDB" id="A0A1M5AKE7"/>
<gene>
    <name evidence="2" type="ORF">SAMN02745164_02214</name>
</gene>
<organism evidence="2 3">
    <name type="scientific">Marinitoga hydrogenitolerans (strain DSM 16785 / JCM 12826 / AT1271)</name>
    <dbReference type="NCBI Taxonomy" id="1122195"/>
    <lineage>
        <taxon>Bacteria</taxon>
        <taxon>Thermotogati</taxon>
        <taxon>Thermotogota</taxon>
        <taxon>Thermotogae</taxon>
        <taxon>Petrotogales</taxon>
        <taxon>Petrotogaceae</taxon>
        <taxon>Marinitoga</taxon>
    </lineage>
</organism>
<dbReference type="Pfam" id="PF00753">
    <property type="entry name" value="Lactamase_B"/>
    <property type="match status" value="1"/>
</dbReference>
<proteinExistence type="predicted"/>
<dbReference type="SMART" id="SM00849">
    <property type="entry name" value="Lactamase_B"/>
    <property type="match status" value="1"/>
</dbReference>
<evidence type="ECO:0000259" key="1">
    <source>
        <dbReference type="SMART" id="SM00849"/>
    </source>
</evidence>
<feature type="domain" description="Metallo-beta-lactamase" evidence="1">
    <location>
        <begin position="16"/>
        <end position="210"/>
    </location>
</feature>
<comment type="caution">
    <text evidence="2">The sequence shown here is derived from an EMBL/GenBank/DDBJ whole genome shotgun (WGS) entry which is preliminary data.</text>
</comment>
<dbReference type="RefSeq" id="WP_072866074.1">
    <property type="nucleotide sequence ID" value="NZ_FQUI01000065.1"/>
</dbReference>
<dbReference type="CDD" id="cd07743">
    <property type="entry name" value="metallo-hydrolase-like_MBL-fold"/>
    <property type="match status" value="1"/>
</dbReference>
<dbReference type="PANTHER" id="PTHR42951">
    <property type="entry name" value="METALLO-BETA-LACTAMASE DOMAIN-CONTAINING"/>
    <property type="match status" value="1"/>
</dbReference>
<dbReference type="InterPro" id="IPR001279">
    <property type="entry name" value="Metallo-B-lactamas"/>
</dbReference>
<accession>A0A1M5AKE7</accession>
<keyword evidence="3" id="KW-1185">Reference proteome</keyword>
<dbReference type="STRING" id="1122195.SAMN02745164_02214"/>
<dbReference type="Proteomes" id="UP000184334">
    <property type="component" value="Unassembled WGS sequence"/>
</dbReference>
<evidence type="ECO:0000313" key="3">
    <source>
        <dbReference type="Proteomes" id="UP000184334"/>
    </source>
</evidence>
<protein>
    <submittedName>
        <fullName evidence="2">Glyoxylase, beta-lactamase superfamily II</fullName>
    </submittedName>
</protein>
<dbReference type="Gene3D" id="3.60.15.10">
    <property type="entry name" value="Ribonuclease Z/Hydroxyacylglutathione hydrolase-like"/>
    <property type="match status" value="1"/>
</dbReference>
<evidence type="ECO:0000313" key="2">
    <source>
        <dbReference type="EMBL" id="SHF30729.1"/>
    </source>
</evidence>
<sequence length="300" mass="34871">MKLHKITENVLYIEDTTNIGIIKINESNDVLIVDSGSDNSKGRRIIKILKDNGYKIKYIINTHMHADHIGGNHFIQKHIPEVRIFALREELSMLEAPLYLPYFIYSGAYPLKDLRNKFLLAKPSKVTNIIEKEDTSIFIEENRIDLISLDGHTEFQKGILYENILFCGDALISEELLEKHKIPVNVNIKNAKETLLNLEETNFNFYLPSHGSLLNNIKYLAKLNYKRIVEIEEKILGFLDSEKTTEKIVSYLLYSYGLNITNATLYYLYNTTIMGFLSYLRDEKKIEPIIKNNSIFWKLK</sequence>
<reference evidence="2" key="1">
    <citation type="submission" date="2016-11" db="EMBL/GenBank/DDBJ databases">
        <authorList>
            <person name="Varghese N."/>
            <person name="Submissions S."/>
        </authorList>
    </citation>
    <scope>NUCLEOTIDE SEQUENCE [LARGE SCALE GENOMIC DNA]</scope>
    <source>
        <strain evidence="2">DSM 16785</strain>
    </source>
</reference>
<name>A0A1M5AKE7_MARH1</name>
<dbReference type="PANTHER" id="PTHR42951:SF14">
    <property type="entry name" value="METALLO-BETA-LACTAMASE SUPERFAMILY PROTEIN"/>
    <property type="match status" value="1"/>
</dbReference>